<dbReference type="InterPro" id="IPR013783">
    <property type="entry name" value="Ig-like_fold"/>
</dbReference>
<evidence type="ECO:0000313" key="8">
    <source>
        <dbReference type="Proteomes" id="UP000663829"/>
    </source>
</evidence>
<feature type="region of interest" description="Disordered" evidence="3">
    <location>
        <begin position="617"/>
        <end position="636"/>
    </location>
</feature>
<dbReference type="Pfam" id="PF00207">
    <property type="entry name" value="A2M"/>
    <property type="match status" value="1"/>
</dbReference>
<dbReference type="Gene3D" id="2.60.40.1930">
    <property type="match status" value="3"/>
</dbReference>
<evidence type="ECO:0000259" key="5">
    <source>
        <dbReference type="Pfam" id="PF00207"/>
    </source>
</evidence>
<keyword evidence="8" id="KW-1185">Reference proteome</keyword>
<evidence type="ECO:0000256" key="2">
    <source>
        <dbReference type="ARBA" id="ARBA00022966"/>
    </source>
</evidence>
<dbReference type="InterPro" id="IPR001599">
    <property type="entry name" value="Macroglobln_a2"/>
</dbReference>
<feature type="compositionally biased region" description="Basic and acidic residues" evidence="3">
    <location>
        <begin position="713"/>
        <end position="724"/>
    </location>
</feature>
<dbReference type="AlphaFoldDB" id="A0A814HW97"/>
<dbReference type="Proteomes" id="UP000663829">
    <property type="component" value="Unassembled WGS sequence"/>
</dbReference>
<dbReference type="Gene3D" id="2.60.40.10">
    <property type="entry name" value="Immunoglobulins"/>
    <property type="match status" value="1"/>
</dbReference>
<organism evidence="6 8">
    <name type="scientific">Didymodactylos carnosus</name>
    <dbReference type="NCBI Taxonomy" id="1234261"/>
    <lineage>
        <taxon>Eukaryota</taxon>
        <taxon>Metazoa</taxon>
        <taxon>Spiralia</taxon>
        <taxon>Gnathifera</taxon>
        <taxon>Rotifera</taxon>
        <taxon>Eurotatoria</taxon>
        <taxon>Bdelloidea</taxon>
        <taxon>Philodinida</taxon>
        <taxon>Philodinidae</taxon>
        <taxon>Didymodactylos</taxon>
    </lineage>
</organism>
<evidence type="ECO:0000256" key="4">
    <source>
        <dbReference type="SAM" id="SignalP"/>
    </source>
</evidence>
<evidence type="ECO:0000313" key="7">
    <source>
        <dbReference type="EMBL" id="CAF3787021.1"/>
    </source>
</evidence>
<feature type="signal peptide" evidence="4">
    <location>
        <begin position="1"/>
        <end position="25"/>
    </location>
</feature>
<protein>
    <recommendedName>
        <fullName evidence="5">Alpha-2-macroglobulin domain-containing protein</fullName>
    </recommendedName>
</protein>
<dbReference type="PANTHER" id="PTHR11412:SF136">
    <property type="entry name" value="CD109 ANTIGEN"/>
    <property type="match status" value="1"/>
</dbReference>
<dbReference type="PANTHER" id="PTHR11412">
    <property type="entry name" value="MACROGLOBULIN / COMPLEMENT"/>
    <property type="match status" value="1"/>
</dbReference>
<sequence>STSSGCSESFALLLISLCYIQWSLAENSYLIVLPKLLKVDWSNEISISVANVAQPVEFSFELISRDAHLRTQITVRPSETKNVTLALNRQFPIGVGELIIQATGGLKFTERREVLIYDDRYVLLVQTSSTTYRPNDTVEIRVVATNENMIPIENGEMTIEIYDSRMKLVTDYKRVQIRNGLSDVVQYCIPQESQQLALGNWLIAATIETVTSSVEILVSRPTQSGFDMKVLLPNFLLRTEKLFRGFVEIADDFDRPIFGRATVSIGQITEQDLVSGDRADKVMSDEKQSDDSTLPAGQKTTVIEVDGRSPMNFDLVEMFGIDLSKALALTVYVSVKAERFSKERVVKYIVPIFRRDVIYDIRPLDFYAGEKNEYEILAKRPDGKPAKMEEMLVNVTMLFETDAPKTIEIRDLYTRGRTDIGFFNFDIPANCIGLTPMGEDGKQREYRTRTVPLIPLPKRRENSAKLSVEMVADKTGLHRRSSSSSEQPISTMLATVGRPAYFYVQLLPMKSFERYEPFPMTYIVMTNGKITSSGTFTVEPTRVCTTMAPRSIQPEQEDPSKPPQCVFNSTLEILMTREMLPYSTLLVYGFNPSIGISVAETYRFSVDGLFKNNLTMNMSRESGTEQQTPSRDESGRMVSKWDLLLTGLPESTVGVNVISYDAITQALPNDITKERLLRYLISYERLPLIQGLPISGGELSSDKKGSESVNPRGVEEGESLRQVEEGEFVSLREVSEGKEPSSSDDNKKQSFGEEEELMRKRHHEHFLRALLKKISFGLRQFHTLETVEGDDAYITTNMERLYGDKRRGSDFGRRQQFRNKQYRVDVGEDWNVQVGMPQISDKTQASRSGQNDDQDDEASQQRQEGGDQMWTGYGTREWYERMNKRVNLLSREAFILMHSGMAFVTDYSTLMVPKEMHHMNYTIINNYRERYLMTEKSPREAARKMLEEYISKVDSSLIPPPMMLEEHTRATYYHSILFNRTQLDRSGQGRLRLPSLKPYTTWLATGFSLNAQSGLGVAQPTLLRTPEGLYIMAETPKEFQMGEHCTFSYAIANLWKKSLSNVVVRVKASPDYDIMEQQGGKIVPMSNDYIIKVPAIKPETTITQSIVIVPKRAGVFNVIFEVESEFGGDCELVPFRVWAAGMKPTSGEFSEGNRQAY</sequence>
<dbReference type="Proteomes" id="UP000681722">
    <property type="component" value="Unassembled WGS sequence"/>
</dbReference>
<dbReference type="InterPro" id="IPR050473">
    <property type="entry name" value="A2M/Complement_sys"/>
</dbReference>
<keyword evidence="2" id="KW-0882">Thioester bond</keyword>
<dbReference type="EMBL" id="CAJNOQ010003496">
    <property type="protein sequence ID" value="CAF1015439.1"/>
    <property type="molecule type" value="Genomic_DNA"/>
</dbReference>
<dbReference type="GO" id="GO:0004866">
    <property type="term" value="F:endopeptidase inhibitor activity"/>
    <property type="evidence" value="ECO:0007669"/>
    <property type="project" value="InterPro"/>
</dbReference>
<accession>A0A814HW97</accession>
<feature type="region of interest" description="Disordered" evidence="3">
    <location>
        <begin position="836"/>
        <end position="869"/>
    </location>
</feature>
<keyword evidence="1 4" id="KW-0732">Signal</keyword>
<feature type="region of interest" description="Disordered" evidence="3">
    <location>
        <begin position="697"/>
        <end position="756"/>
    </location>
</feature>
<feature type="compositionally biased region" description="Basic and acidic residues" evidence="3">
    <location>
        <begin position="733"/>
        <end position="751"/>
    </location>
</feature>
<evidence type="ECO:0000313" key="6">
    <source>
        <dbReference type="EMBL" id="CAF1015439.1"/>
    </source>
</evidence>
<feature type="compositionally biased region" description="Polar residues" evidence="3">
    <location>
        <begin position="617"/>
        <end position="629"/>
    </location>
</feature>
<dbReference type="OrthoDB" id="9998011at2759"/>
<feature type="domain" description="Alpha-2-macroglobulin" evidence="5">
    <location>
        <begin position="977"/>
        <end position="1064"/>
    </location>
</feature>
<feature type="chain" id="PRO_5035601415" description="Alpha-2-macroglobulin domain-containing protein" evidence="4">
    <location>
        <begin position="26"/>
        <end position="1157"/>
    </location>
</feature>
<evidence type="ECO:0000256" key="1">
    <source>
        <dbReference type="ARBA" id="ARBA00022729"/>
    </source>
</evidence>
<gene>
    <name evidence="6" type="ORF">GPM918_LOCUS14495</name>
    <name evidence="7" type="ORF">SRO942_LOCUS14495</name>
</gene>
<feature type="non-terminal residue" evidence="6">
    <location>
        <position position="1"/>
    </location>
</feature>
<evidence type="ECO:0000256" key="3">
    <source>
        <dbReference type="SAM" id="MobiDB-lite"/>
    </source>
</evidence>
<comment type="caution">
    <text evidence="6">The sequence shown here is derived from an EMBL/GenBank/DDBJ whole genome shotgun (WGS) entry which is preliminary data.</text>
</comment>
<feature type="compositionally biased region" description="Polar residues" evidence="3">
    <location>
        <begin position="840"/>
        <end position="851"/>
    </location>
</feature>
<proteinExistence type="predicted"/>
<dbReference type="EMBL" id="CAJOBC010003496">
    <property type="protein sequence ID" value="CAF3787021.1"/>
    <property type="molecule type" value="Genomic_DNA"/>
</dbReference>
<reference evidence="6" key="1">
    <citation type="submission" date="2021-02" db="EMBL/GenBank/DDBJ databases">
        <authorList>
            <person name="Nowell W R."/>
        </authorList>
    </citation>
    <scope>NUCLEOTIDE SEQUENCE</scope>
</reference>
<dbReference type="Gene3D" id="2.60.40.1940">
    <property type="match status" value="1"/>
</dbReference>
<name>A0A814HW97_9BILA</name>